<dbReference type="NCBIfam" id="TIGR03984">
    <property type="entry name" value="CRISPR-associated protein Csx19"/>
    <property type="match status" value="1"/>
</dbReference>
<protein>
    <submittedName>
        <fullName evidence="1">CRISPR-associated protein Csx19</fullName>
    </submittedName>
</protein>
<name>A0ABY5AMT7_9CYAN</name>
<gene>
    <name evidence="1" type="primary">csx19</name>
    <name evidence="1" type="ORF">NEA10_16980</name>
</gene>
<evidence type="ECO:0000313" key="2">
    <source>
        <dbReference type="Proteomes" id="UP001056708"/>
    </source>
</evidence>
<keyword evidence="2" id="KW-1185">Reference proteome</keyword>
<organism evidence="1 2">
    <name type="scientific">Phormidium yuhuli AB48</name>
    <dbReference type="NCBI Taxonomy" id="2940671"/>
    <lineage>
        <taxon>Bacteria</taxon>
        <taxon>Bacillati</taxon>
        <taxon>Cyanobacteriota</taxon>
        <taxon>Cyanophyceae</taxon>
        <taxon>Oscillatoriophycideae</taxon>
        <taxon>Oscillatoriales</taxon>
        <taxon>Oscillatoriaceae</taxon>
        <taxon>Phormidium</taxon>
        <taxon>Phormidium yuhuli</taxon>
    </lineage>
</organism>
<proteinExistence type="predicted"/>
<accession>A0ABY5AMT7</accession>
<dbReference type="EMBL" id="CP098611">
    <property type="protein sequence ID" value="USR90510.1"/>
    <property type="molecule type" value="Genomic_DNA"/>
</dbReference>
<evidence type="ECO:0000313" key="1">
    <source>
        <dbReference type="EMBL" id="USR90510.1"/>
    </source>
</evidence>
<sequence length="188" mass="21327">MTEKLYSWVSRSPMSLDQAIQTTQAQQMGANALLYSPQSCHLAQVQDGNICGSHGQSLTLSHYFEARIFNETCELRWLNENQGNGFLVILADSDLDLNSETFNSRETTLNSHLSQTYLLWGKAIPQVNLKQGWQRLAEARIGKLDVPLSQSLKKNQRVSLHSREYLAEVDEFCNVAVIEERLVKLEVQ</sequence>
<dbReference type="InterPro" id="IPR023815">
    <property type="entry name" value="CRISPR-assoc_Csx19"/>
</dbReference>
<reference evidence="1" key="1">
    <citation type="submission" date="2022-06" db="EMBL/GenBank/DDBJ databases">
        <title>Genome sequence of Phormidium yuhuli AB48 isolated from an industrial photobioreactor environment.</title>
        <authorList>
            <person name="Qiu Y."/>
            <person name="Noonan A.J.C."/>
            <person name="Dofher K."/>
            <person name="Koch M."/>
            <person name="Kieft B."/>
            <person name="Lin X."/>
            <person name="Ziels R.M."/>
            <person name="Hallam S.J."/>
        </authorList>
    </citation>
    <scope>NUCLEOTIDE SEQUENCE</scope>
    <source>
        <strain evidence="1">AB48</strain>
    </source>
</reference>
<dbReference type="RefSeq" id="WP_252662538.1">
    <property type="nucleotide sequence ID" value="NZ_CP098611.1"/>
</dbReference>
<dbReference type="Proteomes" id="UP001056708">
    <property type="component" value="Chromosome"/>
</dbReference>